<dbReference type="Proteomes" id="UP000198379">
    <property type="component" value="Unassembled WGS sequence"/>
</dbReference>
<feature type="domain" description="HYR" evidence="4">
    <location>
        <begin position="291"/>
        <end position="372"/>
    </location>
</feature>
<dbReference type="OrthoDB" id="9805017at2"/>
<protein>
    <submittedName>
        <fullName evidence="5">Por secretion system C-terminal sorting domain-containing protein</fullName>
    </submittedName>
</protein>
<dbReference type="Pfam" id="PF18962">
    <property type="entry name" value="Por_Secre_tail"/>
    <property type="match status" value="1"/>
</dbReference>
<proteinExistence type="predicted"/>
<keyword evidence="2" id="KW-0677">Repeat</keyword>
<feature type="domain" description="HYR" evidence="4">
    <location>
        <begin position="448"/>
        <end position="529"/>
    </location>
</feature>
<dbReference type="NCBIfam" id="TIGR04183">
    <property type="entry name" value="Por_Secre_tail"/>
    <property type="match status" value="1"/>
</dbReference>
<dbReference type="Gene3D" id="2.60.40.10">
    <property type="entry name" value="Immunoglobulins"/>
    <property type="match status" value="3"/>
</dbReference>
<feature type="domain" description="HYR" evidence="4">
    <location>
        <begin position="891"/>
        <end position="978"/>
    </location>
</feature>
<sequence>MKYIPIFLTMILAVCTIQAQDITLSFQNPEVTTEGPDSFYEVDVMIASDVAFSMGSGQFFLDYSATAFGTQVANNNRITFERPDTSLLGGEVIVDVGGTPVPLGAHYTSFINNDTEDTKVSFIWQQNASSGMYGDNVPAGTPVALVHLKIRFLPGAAGEDPAVCFDATNPFDDQFFTACGPFNPLVGFNFEGANCQGEPGSQIFDYTPDCSDPNNFDIACVDITVQLDENGQGTIQVQDIFAGDVNDPAIDTISIDIDTFNCTNIGENTVTVTATNVGGVTAMCAATVTIEDTLAPEALCQNITLQLDVNGNASITATDIDNGSTDNCGIASLTISQDTFTTADLGENTVTLTVTDDSGNSDTCDAIVTIVEESFPTAVCQDITVQLDANGNATITAAQIDGGSANADSVTLDITSFDCSNIGMNTVTLTATSVDDNSDSCTAIVTVEDTLAPEALCQNITLQLDANGNASITATDIDNGSTDNCGVASLSIDTASFNCANLGENTVTLTVTDTSGNMTSCEATVIVEDTLAPEVICQAVTVQLDAAGIATITAIDIDGGSTDNCGIASLSIDIDSFDCTHVGENTVTLTVVDTNGNEAACTTTVTVEDTVAPEVICQDITVQLDATGIATITAESITNGASDNCAIEALSVDIDTFTCADLGENTVTLTAIDIHGNEATCTATVTVEDLITPTAICQDITVQLDENGEANFDITQIDGGSADNCDFTIDLGTLLYSGEITDTDIEDTFIVGDNPSFVDAYSFVAPFTGTYQLTHTTTGDLGAIAILYDAPPVRNSGNLITRPEFVGFTFRSPEGVFINGTLNFELEQGTTYFVDVSTSQSGQVIPSYDGYVRFVSSSNLSCGNVGVTEFSLIVSDLSGNIDMCTATVTVEDLISPEVVCPEDQTIELTDDMPLFELPDYFATGDATASDNCEETVALLTQDPIPGTLLDEGIHTITLCATDPSGNETCCSFEVTVEDVLSIEDAMILKDLKMYPNPASNMVYITNPSGISIETIAIYDLRGRLVATHDRHTAIGTVSFDVTTLTKGAYFVEIQGTLGSTRKQLIKR</sequence>
<dbReference type="InterPro" id="IPR026444">
    <property type="entry name" value="Secre_tail"/>
</dbReference>
<dbReference type="PANTHER" id="PTHR24273">
    <property type="entry name" value="FI04643P-RELATED"/>
    <property type="match status" value="1"/>
</dbReference>
<dbReference type="EMBL" id="FZNY01000001">
    <property type="protein sequence ID" value="SNR42344.1"/>
    <property type="molecule type" value="Genomic_DNA"/>
</dbReference>
<feature type="chain" id="PRO_5011991774" evidence="3">
    <location>
        <begin position="20"/>
        <end position="1067"/>
    </location>
</feature>
<organism evidence="5 6">
    <name type="scientific">Dokdonia pacifica</name>
    <dbReference type="NCBI Taxonomy" id="1627892"/>
    <lineage>
        <taxon>Bacteria</taxon>
        <taxon>Pseudomonadati</taxon>
        <taxon>Bacteroidota</taxon>
        <taxon>Flavobacteriia</taxon>
        <taxon>Flavobacteriales</taxon>
        <taxon>Flavobacteriaceae</taxon>
        <taxon>Dokdonia</taxon>
    </lineage>
</organism>
<evidence type="ECO:0000259" key="4">
    <source>
        <dbReference type="PROSITE" id="PS50825"/>
    </source>
</evidence>
<keyword evidence="1 3" id="KW-0732">Signal</keyword>
<gene>
    <name evidence="5" type="ORF">SAMN06265376_101760</name>
</gene>
<evidence type="ECO:0000313" key="6">
    <source>
        <dbReference type="Proteomes" id="UP000198379"/>
    </source>
</evidence>
<name>A0A238W7T3_9FLAO</name>
<dbReference type="InterPro" id="IPR013783">
    <property type="entry name" value="Ig-like_fold"/>
</dbReference>
<evidence type="ECO:0000256" key="2">
    <source>
        <dbReference type="ARBA" id="ARBA00022737"/>
    </source>
</evidence>
<dbReference type="InterPro" id="IPR003410">
    <property type="entry name" value="HYR_dom"/>
</dbReference>
<dbReference type="PANTHER" id="PTHR24273:SF32">
    <property type="entry name" value="HYALIN"/>
    <property type="match status" value="1"/>
</dbReference>
<accession>A0A238W7T3</accession>
<dbReference type="PROSITE" id="PS50825">
    <property type="entry name" value="HYR"/>
    <property type="match status" value="3"/>
</dbReference>
<reference evidence="5 6" key="1">
    <citation type="submission" date="2017-06" db="EMBL/GenBank/DDBJ databases">
        <authorList>
            <person name="Kim H.J."/>
            <person name="Triplett B.A."/>
        </authorList>
    </citation>
    <scope>NUCLEOTIDE SEQUENCE [LARGE SCALE GENOMIC DNA]</scope>
    <source>
        <strain evidence="5 6">DSM 25597</strain>
    </source>
</reference>
<evidence type="ECO:0000256" key="1">
    <source>
        <dbReference type="ARBA" id="ARBA00022729"/>
    </source>
</evidence>
<feature type="signal peptide" evidence="3">
    <location>
        <begin position="1"/>
        <end position="19"/>
    </location>
</feature>
<evidence type="ECO:0000313" key="5">
    <source>
        <dbReference type="EMBL" id="SNR42344.1"/>
    </source>
</evidence>
<dbReference type="RefSeq" id="WP_089370075.1">
    <property type="nucleotide sequence ID" value="NZ_BMEP01000002.1"/>
</dbReference>
<keyword evidence="6" id="KW-1185">Reference proteome</keyword>
<dbReference type="Pfam" id="PF02494">
    <property type="entry name" value="HYR"/>
    <property type="match status" value="2"/>
</dbReference>
<evidence type="ECO:0000256" key="3">
    <source>
        <dbReference type="SAM" id="SignalP"/>
    </source>
</evidence>
<dbReference type="AlphaFoldDB" id="A0A238W7T3"/>